<evidence type="ECO:0000313" key="3">
    <source>
        <dbReference type="Proteomes" id="UP000030765"/>
    </source>
</evidence>
<dbReference type="VEuPathDB" id="VectorBase:ASIC017722"/>
<reference evidence="1 3" key="1">
    <citation type="journal article" date="2014" name="BMC Genomics">
        <title>Genome sequence of Anopheles sinensis provides insight into genetics basis of mosquito competence for malaria parasites.</title>
        <authorList>
            <person name="Zhou D."/>
            <person name="Zhang D."/>
            <person name="Ding G."/>
            <person name="Shi L."/>
            <person name="Hou Q."/>
            <person name="Ye Y."/>
            <person name="Xu Y."/>
            <person name="Zhou H."/>
            <person name="Xiong C."/>
            <person name="Li S."/>
            <person name="Yu J."/>
            <person name="Hong S."/>
            <person name="Yu X."/>
            <person name="Zou P."/>
            <person name="Chen C."/>
            <person name="Chang X."/>
            <person name="Wang W."/>
            <person name="Lv Y."/>
            <person name="Sun Y."/>
            <person name="Ma L."/>
            <person name="Shen B."/>
            <person name="Zhu C."/>
        </authorList>
    </citation>
    <scope>NUCLEOTIDE SEQUENCE [LARGE SCALE GENOMIC DNA]</scope>
</reference>
<name>A0A084WH24_ANOSI</name>
<proteinExistence type="predicted"/>
<accession>A0A084WH24</accession>
<reference evidence="2" key="2">
    <citation type="submission" date="2020-05" db="UniProtKB">
        <authorList>
            <consortium name="EnsemblMetazoa"/>
        </authorList>
    </citation>
    <scope>IDENTIFICATION</scope>
</reference>
<dbReference type="Proteomes" id="UP000030765">
    <property type="component" value="Unassembled WGS sequence"/>
</dbReference>
<organism evidence="1">
    <name type="scientific">Anopheles sinensis</name>
    <name type="common">Mosquito</name>
    <dbReference type="NCBI Taxonomy" id="74873"/>
    <lineage>
        <taxon>Eukaryota</taxon>
        <taxon>Metazoa</taxon>
        <taxon>Ecdysozoa</taxon>
        <taxon>Arthropoda</taxon>
        <taxon>Hexapoda</taxon>
        <taxon>Insecta</taxon>
        <taxon>Pterygota</taxon>
        <taxon>Neoptera</taxon>
        <taxon>Endopterygota</taxon>
        <taxon>Diptera</taxon>
        <taxon>Nematocera</taxon>
        <taxon>Culicoidea</taxon>
        <taxon>Culicidae</taxon>
        <taxon>Anophelinae</taxon>
        <taxon>Anopheles</taxon>
    </lineage>
</organism>
<dbReference type="EnsemblMetazoa" id="ASIC017722-RA">
    <property type="protein sequence ID" value="ASIC017722-PA"/>
    <property type="gene ID" value="ASIC017722"/>
</dbReference>
<dbReference type="EMBL" id="ATLV01023778">
    <property type="status" value="NOT_ANNOTATED_CDS"/>
    <property type="molecule type" value="Genomic_DNA"/>
</dbReference>
<evidence type="ECO:0000313" key="1">
    <source>
        <dbReference type="EMBL" id="KFB49518.1"/>
    </source>
</evidence>
<dbReference type="AlphaFoldDB" id="A0A084WH24"/>
<evidence type="ECO:0000313" key="2">
    <source>
        <dbReference type="EnsemblMetazoa" id="ASIC017722-PA"/>
    </source>
</evidence>
<dbReference type="EMBL" id="KE525346">
    <property type="protein sequence ID" value="KFB49518.1"/>
    <property type="molecule type" value="Genomic_DNA"/>
</dbReference>
<sequence length="198" mass="22173">MPASLHRASKWHRVKCLILALMTNGKGSVKVDRVCKGRKMVRLAKVVDRRNQPKRHGVVPDPLMKDSMSTQAQACPLTLVHRFMEDPFDERVKGHTWTHASFTSYKSLFRRNGNMVRVCKATVKHVQSSNIRGPFVHCCTTTNRHTRPPVRYVWLVAVSNGNNVKPCFTMVCLSNVHDGTPMNIGSLPAEACGNGVKV</sequence>
<gene>
    <name evidence="1" type="ORF">ZHAS_00017722</name>
</gene>
<keyword evidence="3" id="KW-1185">Reference proteome</keyword>
<protein>
    <submittedName>
        <fullName evidence="1 2">Uncharacterized protein</fullName>
    </submittedName>
</protein>